<reference evidence="1" key="1">
    <citation type="submission" date="2019-12" db="EMBL/GenBank/DDBJ databases">
        <authorList>
            <person name="Scholes J."/>
        </authorList>
    </citation>
    <scope>NUCLEOTIDE SEQUENCE</scope>
</reference>
<evidence type="ECO:0000313" key="1">
    <source>
        <dbReference type="EMBL" id="CAA0805774.1"/>
    </source>
</evidence>
<evidence type="ECO:0000313" key="2">
    <source>
        <dbReference type="Proteomes" id="UP001153555"/>
    </source>
</evidence>
<proteinExistence type="predicted"/>
<dbReference type="SUPFAM" id="SSF53474">
    <property type="entry name" value="alpha/beta-Hydrolases"/>
    <property type="match status" value="1"/>
</dbReference>
<gene>
    <name evidence="1" type="ORF">SHERM_00689</name>
</gene>
<keyword evidence="2" id="KW-1185">Reference proteome</keyword>
<dbReference type="Pfam" id="PF07224">
    <property type="entry name" value="Chlorophyllase"/>
    <property type="match status" value="1"/>
</dbReference>
<dbReference type="GO" id="GO:0015996">
    <property type="term" value="P:chlorophyll catabolic process"/>
    <property type="evidence" value="ECO:0007669"/>
    <property type="project" value="TreeGrafter"/>
</dbReference>
<dbReference type="OrthoDB" id="2093222at2759"/>
<name>A0A9N7QYK7_STRHE</name>
<organism evidence="1 2">
    <name type="scientific">Striga hermonthica</name>
    <name type="common">Purple witchweed</name>
    <name type="synonym">Buchnera hermonthica</name>
    <dbReference type="NCBI Taxonomy" id="68872"/>
    <lineage>
        <taxon>Eukaryota</taxon>
        <taxon>Viridiplantae</taxon>
        <taxon>Streptophyta</taxon>
        <taxon>Embryophyta</taxon>
        <taxon>Tracheophyta</taxon>
        <taxon>Spermatophyta</taxon>
        <taxon>Magnoliopsida</taxon>
        <taxon>eudicotyledons</taxon>
        <taxon>Gunneridae</taxon>
        <taxon>Pentapetalae</taxon>
        <taxon>asterids</taxon>
        <taxon>lamiids</taxon>
        <taxon>Lamiales</taxon>
        <taxon>Orobanchaceae</taxon>
        <taxon>Buchnereae</taxon>
        <taxon>Striga</taxon>
    </lineage>
</organism>
<dbReference type="PANTHER" id="PTHR33428">
    <property type="entry name" value="CHLOROPHYLLASE-2, CHLOROPLASTIC"/>
    <property type="match status" value="1"/>
</dbReference>
<accession>A0A9N7QYK7</accession>
<dbReference type="InterPro" id="IPR029058">
    <property type="entry name" value="AB_hydrolase_fold"/>
</dbReference>
<dbReference type="EMBL" id="CACSLK010000214">
    <property type="protein sequence ID" value="CAA0805774.1"/>
    <property type="molecule type" value="Genomic_DNA"/>
</dbReference>
<dbReference type="Gene3D" id="3.40.50.1820">
    <property type="entry name" value="alpha/beta hydrolase"/>
    <property type="match status" value="1"/>
</dbReference>
<sequence>MAQQLENEFVSSKISVFKPGNVSVKTIKVKKPYSPAELLVLAPEAEGNYPVLLFCHGYCTKNTWYSDILQHVSSHGYVVVAPQFYHYLLISVNDEIKMAAKVTDWLPQGLSLHLPEKVKPNLSKLALMGHSRGGKVAFSLALGHEQTSLEFKALLGLDPVSMPNPPAWVEPKILSYVPHSFKISIPVGIVGTGLSNQKRWGIIPPLAPDGFNHSEFFNESKPPCCYFLAKEYGHCDMLNESKLGLTGLVCKSGKGSKEKMRRGVGGVVVAFLKAYLGGEFGGLESIVAEPYIAPITLDPVIYLKE</sequence>
<dbReference type="PANTHER" id="PTHR33428:SF10">
    <property type="entry name" value="CHLOROPHYLLASE-1"/>
    <property type="match status" value="1"/>
</dbReference>
<dbReference type="GO" id="GO:0047746">
    <property type="term" value="F:chlorophyllase activity"/>
    <property type="evidence" value="ECO:0007669"/>
    <property type="project" value="TreeGrafter"/>
</dbReference>
<dbReference type="AlphaFoldDB" id="A0A9N7QYK7"/>
<dbReference type="Proteomes" id="UP001153555">
    <property type="component" value="Unassembled WGS sequence"/>
</dbReference>
<protein>
    <submittedName>
        <fullName evidence="1">Chlorophyllase-1</fullName>
    </submittedName>
</protein>
<comment type="caution">
    <text evidence="1">The sequence shown here is derived from an EMBL/GenBank/DDBJ whole genome shotgun (WGS) entry which is preliminary data.</text>
</comment>
<dbReference type="InterPro" id="IPR017395">
    <property type="entry name" value="Chlorophyllase-like"/>
</dbReference>